<feature type="disulfide bond" evidence="10">
    <location>
        <begin position="230"/>
        <end position="239"/>
    </location>
</feature>
<feature type="domain" description="SRCR" evidence="16">
    <location>
        <begin position="1824"/>
        <end position="1924"/>
    </location>
</feature>
<dbReference type="SMART" id="SM00409">
    <property type="entry name" value="IG"/>
    <property type="match status" value="3"/>
</dbReference>
<evidence type="ECO:0000256" key="13">
    <source>
        <dbReference type="SAM" id="Phobius"/>
    </source>
</evidence>
<dbReference type="InterPro" id="IPR001881">
    <property type="entry name" value="EGF-like_Ca-bd_dom"/>
</dbReference>
<feature type="disulfide bond" evidence="11">
    <location>
        <begin position="1122"/>
        <end position="1132"/>
    </location>
</feature>
<keyword evidence="9" id="KW-0325">Glycoprotein</keyword>
<dbReference type="FunFam" id="3.10.250.10:FF:000016">
    <property type="entry name" value="Scavenger receptor cysteine-rich protein type 12"/>
    <property type="match status" value="5"/>
</dbReference>
<feature type="domain" description="EGF-like" evidence="15">
    <location>
        <begin position="2770"/>
        <end position="2806"/>
    </location>
</feature>
<dbReference type="Pfam" id="PF00008">
    <property type="entry name" value="EGF"/>
    <property type="match status" value="4"/>
</dbReference>
<evidence type="ECO:0000256" key="3">
    <source>
        <dbReference type="ARBA" id="ARBA00022692"/>
    </source>
</evidence>
<feature type="disulfide bond" evidence="11">
    <location>
        <begin position="697"/>
        <end position="707"/>
    </location>
</feature>
<dbReference type="GO" id="GO:0016020">
    <property type="term" value="C:membrane"/>
    <property type="evidence" value="ECO:0007669"/>
    <property type="project" value="UniProtKB-SubCell"/>
</dbReference>
<dbReference type="SMART" id="SM00181">
    <property type="entry name" value="EGF"/>
    <property type="match status" value="25"/>
</dbReference>
<dbReference type="HOGENOM" id="CLU_226487_0_0_1"/>
<dbReference type="PROSITE" id="PS50287">
    <property type="entry name" value="SRCR_2"/>
    <property type="match status" value="13"/>
</dbReference>
<feature type="domain" description="EGF-like" evidence="15">
    <location>
        <begin position="537"/>
        <end position="580"/>
    </location>
</feature>
<feature type="disulfide bond" evidence="11">
    <location>
        <begin position="1849"/>
        <end position="1913"/>
    </location>
</feature>
<feature type="disulfide bond" evidence="10">
    <location>
        <begin position="150"/>
        <end position="159"/>
    </location>
</feature>
<feature type="domain" description="SRCR" evidence="16">
    <location>
        <begin position="431"/>
        <end position="537"/>
    </location>
</feature>
<feature type="disulfide bond" evidence="10">
    <location>
        <begin position="2147"/>
        <end position="2156"/>
    </location>
</feature>
<dbReference type="SMART" id="SM00202">
    <property type="entry name" value="SR"/>
    <property type="match status" value="13"/>
</dbReference>
<feature type="chain" id="PRO_5002796771" description="Deleted in malignant brain tumors 1 protein" evidence="14">
    <location>
        <begin position="26"/>
        <end position="2896"/>
    </location>
</feature>
<feature type="domain" description="SRCR" evidence="16">
    <location>
        <begin position="1973"/>
        <end position="2074"/>
    </location>
</feature>
<dbReference type="PRINTS" id="PR00258">
    <property type="entry name" value="SPERACTRCPTR"/>
</dbReference>
<feature type="disulfide bond" evidence="10">
    <location>
        <begin position="1185"/>
        <end position="1194"/>
    </location>
</feature>
<evidence type="ECO:0000256" key="11">
    <source>
        <dbReference type="PROSITE-ProRule" id="PRU00196"/>
    </source>
</evidence>
<feature type="domain" description="EGF-like" evidence="15">
    <location>
        <begin position="1157"/>
        <end position="1195"/>
    </location>
</feature>
<dbReference type="STRING" id="10228.B3RMD2"/>
<feature type="disulfide bond" evidence="10">
    <location>
        <begin position="1954"/>
        <end position="1963"/>
    </location>
</feature>
<feature type="disulfide bond" evidence="10">
    <location>
        <begin position="2655"/>
        <end position="2664"/>
    </location>
</feature>
<feature type="disulfide bond" evidence="10">
    <location>
        <begin position="2796"/>
        <end position="2805"/>
    </location>
</feature>
<feature type="disulfide bond" evidence="10">
    <location>
        <begin position="570"/>
        <end position="579"/>
    </location>
</feature>
<dbReference type="InterPro" id="IPR003598">
    <property type="entry name" value="Ig_sub2"/>
</dbReference>
<feature type="disulfide bond" evidence="10">
    <location>
        <begin position="2103"/>
        <end position="2112"/>
    </location>
</feature>
<dbReference type="PROSITE" id="PS00022">
    <property type="entry name" value="EGF_1"/>
    <property type="match status" value="21"/>
</dbReference>
<dbReference type="EMBL" id="DS985242">
    <property type="protein sequence ID" value="EDV28344.1"/>
    <property type="molecule type" value="Genomic_DNA"/>
</dbReference>
<feature type="domain" description="EGF-like" evidence="15">
    <location>
        <begin position="2588"/>
        <end position="2624"/>
    </location>
</feature>
<dbReference type="InterPro" id="IPR007110">
    <property type="entry name" value="Ig-like_dom"/>
</dbReference>
<dbReference type="CDD" id="cd00054">
    <property type="entry name" value="EGF_CA"/>
    <property type="match status" value="6"/>
</dbReference>
<dbReference type="SUPFAM" id="SSF56487">
    <property type="entry name" value="SRCR-like"/>
    <property type="match status" value="13"/>
</dbReference>
<feature type="domain" description="EGF-like" evidence="15">
    <location>
        <begin position="996"/>
        <end position="1038"/>
    </location>
</feature>
<name>B3RMD2_TRIAD</name>
<feature type="disulfide bond" evidence="11">
    <location>
        <begin position="307"/>
        <end position="371"/>
    </location>
</feature>
<evidence type="ECO:0000256" key="2">
    <source>
        <dbReference type="ARBA" id="ARBA00022536"/>
    </source>
</evidence>
<keyword evidence="2 10" id="KW-0245">EGF-like domain</keyword>
<organism evidence="18 19">
    <name type="scientific">Trichoplax adhaerens</name>
    <name type="common">Trichoplax reptans</name>
    <dbReference type="NCBI Taxonomy" id="10228"/>
    <lineage>
        <taxon>Eukaryota</taxon>
        <taxon>Metazoa</taxon>
        <taxon>Placozoa</taxon>
        <taxon>Uniplacotomia</taxon>
        <taxon>Trichoplacea</taxon>
        <taxon>Trichoplacidae</taxon>
        <taxon>Trichoplax</taxon>
    </lineage>
</organism>
<feature type="disulfide bond" evidence="11">
    <location>
        <begin position="1862"/>
        <end position="1923"/>
    </location>
</feature>
<evidence type="ECO:0000256" key="6">
    <source>
        <dbReference type="ARBA" id="ARBA00022989"/>
    </source>
</evidence>
<dbReference type="GO" id="GO:0005509">
    <property type="term" value="F:calcium ion binding"/>
    <property type="evidence" value="ECO:0007669"/>
    <property type="project" value="InterPro"/>
</dbReference>
<feature type="disulfide bond" evidence="10">
    <location>
        <begin position="131"/>
        <end position="148"/>
    </location>
</feature>
<accession>B3RMD2</accession>
<feature type="disulfide bond" evidence="10">
    <location>
        <begin position="172"/>
        <end position="189"/>
    </location>
</feature>
<evidence type="ECO:0000313" key="19">
    <source>
        <dbReference type="Proteomes" id="UP000009022"/>
    </source>
</evidence>
<proteinExistence type="predicted"/>
<dbReference type="OrthoDB" id="536948at2759"/>
<feature type="domain" description="EGF-like" evidence="15">
    <location>
        <begin position="1779"/>
        <end position="1816"/>
    </location>
</feature>
<feature type="disulfide bond" evidence="11">
    <location>
        <begin position="851"/>
        <end position="861"/>
    </location>
</feature>
<feature type="domain" description="EGF-like" evidence="15">
    <location>
        <begin position="381"/>
        <end position="421"/>
    </location>
</feature>
<dbReference type="eggNOG" id="KOG4475">
    <property type="taxonomic scope" value="Eukaryota"/>
</dbReference>
<dbReference type="InParanoid" id="B3RMD2"/>
<keyword evidence="7 13" id="KW-0472">Membrane</keyword>
<feature type="transmembrane region" description="Helical" evidence="13">
    <location>
        <begin position="2817"/>
        <end position="2838"/>
    </location>
</feature>
<dbReference type="PANTHER" id="PTHR48071:SF18">
    <property type="entry name" value="DELETED IN MALIGNANT BRAIN TUMORS 1 PROTEIN-RELATED"/>
    <property type="match status" value="1"/>
</dbReference>
<dbReference type="Gene3D" id="2.10.25.10">
    <property type="entry name" value="Laminin"/>
    <property type="match status" value="17"/>
</dbReference>
<feature type="domain" description="EGF-like" evidence="15">
    <location>
        <begin position="2295"/>
        <end position="2336"/>
    </location>
</feature>
<feature type="disulfide bond" evidence="10">
    <location>
        <begin position="608"/>
        <end position="617"/>
    </location>
</feature>
<evidence type="ECO:0000256" key="9">
    <source>
        <dbReference type="ARBA" id="ARBA00023180"/>
    </source>
</evidence>
<feature type="domain" description="EGF-like" evidence="15">
    <location>
        <begin position="729"/>
        <end position="765"/>
    </location>
</feature>
<feature type="signal peptide" evidence="14">
    <location>
        <begin position="1"/>
        <end position="25"/>
    </location>
</feature>
<dbReference type="Gene3D" id="2.60.40.10">
    <property type="entry name" value="Immunoglobulins"/>
    <property type="match status" value="3"/>
</dbReference>
<dbReference type="CDD" id="cd00096">
    <property type="entry name" value="Ig"/>
    <property type="match status" value="1"/>
</dbReference>
<feature type="disulfide bond" evidence="11">
    <location>
        <begin position="1892"/>
        <end position="1902"/>
    </location>
</feature>
<dbReference type="InterPro" id="IPR036772">
    <property type="entry name" value="SRCR-like_dom_sf"/>
</dbReference>
<dbReference type="KEGG" id="tad:TRIADDRAFT_53907"/>
<feature type="domain" description="SRCR" evidence="16">
    <location>
        <begin position="1674"/>
        <end position="1779"/>
    </location>
</feature>
<evidence type="ECO:0000256" key="10">
    <source>
        <dbReference type="PROSITE-ProRule" id="PRU00076"/>
    </source>
</evidence>
<feature type="disulfide bond" evidence="10">
    <location>
        <begin position="191"/>
        <end position="200"/>
    </location>
</feature>
<feature type="disulfide bond" evidence="10">
    <location>
        <begin position="1806"/>
        <end position="1815"/>
    </location>
</feature>
<dbReference type="Pfam" id="PF13927">
    <property type="entry name" value="Ig_3"/>
    <property type="match status" value="3"/>
</dbReference>
<protein>
    <recommendedName>
        <fullName evidence="20">Deleted in malignant brain tumors 1 protein</fullName>
    </recommendedName>
</protein>
<dbReference type="PROSITE" id="PS01186">
    <property type="entry name" value="EGF_2"/>
    <property type="match status" value="13"/>
</dbReference>
<feature type="domain" description="SRCR" evidence="16">
    <location>
        <begin position="296"/>
        <end position="380"/>
    </location>
</feature>
<evidence type="ECO:0000313" key="18">
    <source>
        <dbReference type="EMBL" id="EDV28344.1"/>
    </source>
</evidence>
<feature type="domain" description="EGF-like" evidence="15">
    <location>
        <begin position="1588"/>
        <end position="1629"/>
    </location>
</feature>
<dbReference type="SMART" id="SM00179">
    <property type="entry name" value="EGF_CA"/>
    <property type="match status" value="13"/>
</dbReference>
<feature type="domain" description="EGF-like" evidence="15">
    <location>
        <begin position="123"/>
        <end position="160"/>
    </location>
</feature>
<keyword evidence="4 14" id="KW-0732">Signal</keyword>
<feature type="disulfide bond" evidence="10">
    <location>
        <begin position="211"/>
        <end position="228"/>
    </location>
</feature>
<feature type="disulfide bond" evidence="11">
    <location>
        <begin position="2012"/>
        <end position="2073"/>
    </location>
</feature>
<feature type="domain" description="SRCR" evidence="16">
    <location>
        <begin position="1404"/>
        <end position="1505"/>
    </location>
</feature>
<dbReference type="SUPFAM" id="SSF57196">
    <property type="entry name" value="EGF/Laminin"/>
    <property type="match status" value="16"/>
</dbReference>
<feature type="domain" description="EGF-like" evidence="15">
    <location>
        <begin position="1924"/>
        <end position="1964"/>
    </location>
</feature>
<dbReference type="InterPro" id="IPR036179">
    <property type="entry name" value="Ig-like_dom_sf"/>
</dbReference>
<dbReference type="InterPro" id="IPR000742">
    <property type="entry name" value="EGF"/>
</dbReference>
<feature type="disulfide bond" evidence="11">
    <location>
        <begin position="1322"/>
        <end position="1332"/>
    </location>
</feature>
<evidence type="ECO:0000256" key="7">
    <source>
        <dbReference type="ARBA" id="ARBA00023136"/>
    </source>
</evidence>
<feature type="disulfide bond" evidence="10">
    <location>
        <begin position="1233"/>
        <end position="1242"/>
    </location>
</feature>
<dbReference type="InterPro" id="IPR013783">
    <property type="entry name" value="Ig-like_fold"/>
</dbReference>
<feature type="disulfide bond" evidence="10">
    <location>
        <begin position="411"/>
        <end position="420"/>
    </location>
</feature>
<feature type="region of interest" description="Disordered" evidence="12">
    <location>
        <begin position="2847"/>
        <end position="2896"/>
    </location>
</feature>
<keyword evidence="8 11" id="KW-1015">Disulfide bond</keyword>
<dbReference type="SUPFAM" id="SSF48726">
    <property type="entry name" value="Immunoglobulin"/>
    <property type="match status" value="3"/>
</dbReference>
<dbReference type="Gene3D" id="3.10.250.10">
    <property type="entry name" value="SRCR-like domain"/>
    <property type="match status" value="13"/>
</dbReference>
<dbReference type="Proteomes" id="UP000009022">
    <property type="component" value="Unassembled WGS sequence"/>
</dbReference>
<feature type="disulfide bond" evidence="10">
    <location>
        <begin position="269"/>
        <end position="278"/>
    </location>
</feature>
<evidence type="ECO:0008006" key="20">
    <source>
        <dbReference type="Google" id="ProtNLM"/>
    </source>
</evidence>
<feature type="disulfide bond" evidence="10">
    <location>
        <begin position="755"/>
        <end position="764"/>
    </location>
</feature>
<evidence type="ECO:0000256" key="14">
    <source>
        <dbReference type="SAM" id="SignalP"/>
    </source>
</evidence>
<comment type="caution">
    <text evidence="11">Lacks conserved residue(s) required for the propagation of feature annotation.</text>
</comment>
<keyword evidence="5" id="KW-0677">Repeat</keyword>
<feature type="domain" description="SRCR" evidence="16">
    <location>
        <begin position="1511"/>
        <end position="1635"/>
    </location>
</feature>
<feature type="disulfide bond" evidence="10">
    <location>
        <begin position="1656"/>
        <end position="1665"/>
    </location>
</feature>
<evidence type="ECO:0000259" key="15">
    <source>
        <dbReference type="PROSITE" id="PS50026"/>
    </source>
</evidence>
<evidence type="ECO:0000256" key="8">
    <source>
        <dbReference type="ARBA" id="ARBA00023157"/>
    </source>
</evidence>
<feature type="disulfide bond" evidence="11">
    <location>
        <begin position="1472"/>
        <end position="1482"/>
    </location>
</feature>
<dbReference type="Pfam" id="PF00530">
    <property type="entry name" value="SRCR"/>
    <property type="match status" value="13"/>
</dbReference>
<feature type="domain" description="EGF-like" evidence="15">
    <location>
        <begin position="2115"/>
        <end position="2157"/>
    </location>
</feature>
<feature type="disulfide bond" evidence="11">
    <location>
        <begin position="666"/>
        <end position="727"/>
    </location>
</feature>
<feature type="domain" description="EGF-like" evidence="15">
    <location>
        <begin position="243"/>
        <end position="279"/>
    </location>
</feature>
<evidence type="ECO:0000256" key="1">
    <source>
        <dbReference type="ARBA" id="ARBA00004167"/>
    </source>
</evidence>
<dbReference type="SMART" id="SM00408">
    <property type="entry name" value="IGc2"/>
    <property type="match status" value="3"/>
</dbReference>
<comment type="subcellular location">
    <subcellularLocation>
        <location evidence="1">Membrane</location>
        <topology evidence="1">Single-pass membrane protein</topology>
    </subcellularLocation>
</comment>
<feature type="disulfide bond" evidence="10">
    <location>
        <begin position="1028"/>
        <end position="1037"/>
    </location>
</feature>
<feature type="domain" description="EGF-like" evidence="15">
    <location>
        <begin position="202"/>
        <end position="240"/>
    </location>
</feature>
<keyword evidence="6 13" id="KW-1133">Transmembrane helix</keyword>
<feature type="domain" description="SRCR" evidence="16">
    <location>
        <begin position="890"/>
        <end position="994"/>
    </location>
</feature>
<feature type="disulfide bond" evidence="11">
    <location>
        <begin position="507"/>
        <end position="517"/>
    </location>
</feature>
<feature type="domain" description="SRCR" evidence="16">
    <location>
        <begin position="776"/>
        <end position="882"/>
    </location>
</feature>
<keyword evidence="19" id="KW-1185">Reference proteome</keyword>
<evidence type="ECO:0000259" key="16">
    <source>
        <dbReference type="PROSITE" id="PS50287"/>
    </source>
</evidence>
<feature type="disulfide bond" evidence="10">
    <location>
        <begin position="2614"/>
        <end position="2623"/>
    </location>
</feature>
<evidence type="ECO:0000256" key="4">
    <source>
        <dbReference type="ARBA" id="ARBA00022729"/>
    </source>
</evidence>
<feature type="domain" description="Ig-like" evidence="17">
    <location>
        <begin position="2672"/>
        <end position="2769"/>
    </location>
</feature>
<feature type="disulfide bond" evidence="10">
    <location>
        <begin position="1383"/>
        <end position="1392"/>
    </location>
</feature>
<dbReference type="InterPro" id="IPR000152">
    <property type="entry name" value="EGF-type_Asp/Asn_hydroxyl_site"/>
</dbReference>
<reference evidence="18 19" key="1">
    <citation type="journal article" date="2008" name="Nature">
        <title>The Trichoplax genome and the nature of placozoans.</title>
        <authorList>
            <person name="Srivastava M."/>
            <person name="Begovic E."/>
            <person name="Chapman J."/>
            <person name="Putnam N.H."/>
            <person name="Hellsten U."/>
            <person name="Kawashima T."/>
            <person name="Kuo A."/>
            <person name="Mitros T."/>
            <person name="Salamov A."/>
            <person name="Carpenter M.L."/>
            <person name="Signorovitch A.Y."/>
            <person name="Moreno M.A."/>
            <person name="Kamm K."/>
            <person name="Grimwood J."/>
            <person name="Schmutz J."/>
            <person name="Shapiro H."/>
            <person name="Grigoriev I.V."/>
            <person name="Buss L.W."/>
            <person name="Schierwater B."/>
            <person name="Dellaporta S.L."/>
            <person name="Rokhsar D.S."/>
        </authorList>
    </citation>
    <scope>NUCLEOTIDE SEQUENCE [LARGE SCALE GENOMIC DNA]</scope>
    <source>
        <strain evidence="18 19">Grell-BS-1999</strain>
    </source>
</reference>
<feature type="domain" description="Ig-like" evidence="17">
    <location>
        <begin position="2341"/>
        <end position="2439"/>
    </location>
</feature>
<feature type="domain" description="SRCR" evidence="16">
    <location>
        <begin position="2165"/>
        <end position="2272"/>
    </location>
</feature>
<feature type="disulfide bond" evidence="10">
    <location>
        <begin position="1362"/>
        <end position="1372"/>
    </location>
</feature>
<dbReference type="PhylomeDB" id="B3RMD2"/>
<dbReference type="eggNOG" id="KOG1217">
    <property type="taxonomic scope" value="Eukaryota"/>
</dbReference>
<feature type="domain" description="EGF-like" evidence="15">
    <location>
        <begin position="163"/>
        <end position="201"/>
    </location>
</feature>
<feature type="compositionally biased region" description="Polar residues" evidence="12">
    <location>
        <begin position="2870"/>
        <end position="2887"/>
    </location>
</feature>
<keyword evidence="3 13" id="KW-0812">Transmembrane</keyword>
<feature type="domain" description="EGF-like" evidence="15">
    <location>
        <begin position="1196"/>
        <end position="1243"/>
    </location>
</feature>
<feature type="disulfide bond" evidence="10">
    <location>
        <begin position="1783"/>
        <end position="1793"/>
    </location>
</feature>
<feature type="domain" description="EGF-like" evidence="15">
    <location>
        <begin position="581"/>
        <end position="618"/>
    </location>
</feature>
<feature type="domain" description="EGF-like" evidence="15">
    <location>
        <begin position="2074"/>
        <end position="2113"/>
    </location>
</feature>
<feature type="domain" description="EGF-like" evidence="15">
    <location>
        <begin position="1358"/>
        <end position="1393"/>
    </location>
</feature>
<dbReference type="PROSITE" id="PS50026">
    <property type="entry name" value="EGF_3"/>
    <property type="match status" value="22"/>
</dbReference>
<sequence>MKFYYFAFHILLVTCNQLAINFAQAEPSDEQFQSCNGSLCMQGMCLEVNSIKKCLCYQGFTGQSCQIAIDGSDYPCSSNPCTAGRCISYQVTGGSAYFCKCPLGMNVPECYNSTTSFQAQACPSSCTARTCENSGVCNQYYSYATTYCTCPSGSTGRFCEQNFQPACTPNTCQNNGICHNSYNNQNYHCHCKYPFTGKNCEYRLGCSSNPCLNGGNCIEIAPTYSYRCSCSLNFTGVNCEEDYNDPCDPNPCSRYGVCVRDNRNFTCRCQQDYRGPTCSYNYREDGSIRLYGNTPQIYQSGYWGYICVDSINYYSVGRVICHLTGYRDISYVDSYYGYSTYFTMSYPNCQGNEHSLFQCNYGRLSQSPFHCSRRLAVSCYNYGSCSSYERSQCAISNKLCQPASSGYSCYCPKGYTGTKCETYIEASSGAIRIRNQNYTIISPASNKTSSGILEIFYKGYWGGICDSNDENVAMAACRQLGFSAGKKSSTCCSSVYNSKIWVKDMHCSSDASAINQCSFMYGTNTNNCNRPMKVECQRATCNPNPCQNGGNCTLSMNGTNPTIISYSCSCMPGYIGENCQYRDPCFINPCKDSATCSVHNVTEFRCACRYPYVGKRCDLGPYRRGSVALMDGSSYRTYGRVRLYSRFGSRALCRDGMTMAVAHVICQSNNLAGALAISYGISYGYPSYSYGASNGQCTGYETSLSECPYFNFDSNNYCRDLYVGVQCSTTDNCASNPCQNDGKCINMFYGYRCNCTNQYAGTMCQFNTSSVTPGFATLVNGSTRLNGKAEIFLDNQWATVCSDTVTEKDLRVICRQMGYVFASSRIISAGSNNTNNSSLYYSRLPKYNLRCVGNEKSIIECPYQSIKDPKGCSDKIVKITCTGYQKDGDIRLDSDDDTKDYEGFVQVFYNGTWGTVCNAQNRYELAGKMCIMLGYSSYSSFDFRQSTDMLGPVMLSNVSCTGNARNLYQCDSAGWHSVPNECQDHGQDFYIRCSLSNFYCRDNQVSNCKSYNKYCIPMYNSPNYQCRCPAGFTGQYCETKYVPPVEGSIQLAYKVDYAYNKAYGVPLLYHNGIWGGFCLNGFSAIEGRILCRQMGFTDYLSRSCCHKNMSTHNKIWVTKAQCTDKEKKITQCKLTYETDANLCDGNIRLYCTRQLCPPGYCDRGTCTYNTSIADDVTSYHQYCICPPGYYGNRCQYQSVCDSNPCLHGGTCTNKFRAHPTFAGVILSYYECQCQQAYFGSSCEKGPAKHGDIDLVRPSVTSPDSTGRVRVYLHGNWYSICNDNFTTSAANVVCQQLRYGKSLIYSNRYGESLTGRMIRNLRCTGYEFSISQCQYSLDNITTTGVCQKENAIGVSCASLYNPCHGISCNLGVCRNMAYGFKCDCHEYFTGLRCETYLGPPFEGDIRLRNGKTITEGRIEIYRGNQWNTICGSASIGDIGRAVCYQYKYSYTETVYNAYFGTGKASLGILSSNCSVNAPSTTSCLFQNVTNMSSECNHGNDLGVICSIAEGTLRLKNGTTSSGNLEIYHSNSWGAVCDIGFTKKAAEVACKQLGFIGMQDYFCCSNFGFHSGTFWLHGLNCKGDESRLIDYNACYSNPCSNGGTCIGSNNGPGTYKYNCRCPPNFTGKQSQSKLLCSMNPCGSNATCQDLPYGYSCYCPDGFHGQNCSERVMNGDVRLSSRIGDNNVRQGTVQIYQNGTWGSICDETTFNIQAASVICRQLNFPYATAYYKSSYFGPVPGKIIYGGVTCKTGNEDSITKCNLNRHIPGQCDYNDLIGIDCSGNACESSPCISGVCERLKSKPFYRCTCHPSYTGRNCETALVAEPARIVGGPNRYTGRLEVLYNGTWGGICDYRFTKEVGQVACKQLGFKGFSSNWCCSRYGYPQSILLSNITCRGDEISLSNCQRNPWGGSQYCSRQNSVSVACYGSPCTAGVCPNNATCIEMSGYNETGYTCECPPDYYGSNCQIGPVANGAVRFNSQYYSSDTGLVQVFINGEWGSICSDGFTANSGEVICRAVKKGKFVRQLSYNHDRNTGKILFSNLKCNGTENSPIECPRSLPNPSRCNSYNKALVIECTNSYCDSTKNPCSGHGTCHSSNETTYNCVCDPLYTGKDCAIYYTPCSSNPCASQASGRAICVDHLDKNYYSCECPKGYSGYNCLFYSEVIGIRVTDGVKYNQGLMEVYKDKAWGTTCSSQWKYSAAQVACRQLGFANMQLSWGPWRFIQNENVRIAVGSFNCTGNEPNLNHCGQSNELLNQGSKCRPNTINIHSDVSCVDEPLDSSLRNAKQLPPNYTCQTAISPCASSPCIQSNTTCANVMQPSVGYTCICSSGYWNGQKCITEIPPSAVTLEASVNLVTIGQMITLECSAYGRPRPTISWLKNGRPIYVYANPNMTKGNSSNNLVTKSTYFIRYAIPSYKGVYTCQATNMANSQLVTSNSQTIRFNCSSKYCSDHGQCTMVNDTAICSNCNIGYIGTHCEIMQPYVPLRAVSIQSNVTDIYRLGQIIGLECQTTSYPSPFITWTKNNIPLSIGEHYTTMKRIGYSAYYEQKSVLVINGLKVTDIGIYRCEANYQYNAFGQLHNITMKTKEVAIEISCYPEICNNRGQCNQSNNAPVCSCNVPYTGQQCESSYIPKLACLPRTCLNGGNCFMIGITPVCSCVTGYAGNRCENWLQSVPLQNVQVISNTSLYTVGLYARLECQATARPKPIFTWTKNGIPMTPGNNTNIIEISSNTSAIVKSILNFRPLTFNDNGQYQCVVRKPDNTTFTLSAALNIDFSCSPSFCVNNGQCTMQNNRPTCSCSGGFQGNNCQSAVIGLNTPSIIGIAAGSAGALLILLLVAYFFMRKRGNNISSDNKRAKTSQSKSRDPIYREESGQMTMSSSGGNQHINQTYEEPEEMAKF</sequence>
<dbReference type="RefSeq" id="XP_002110178.1">
    <property type="nucleotide sequence ID" value="XM_002110142.1"/>
</dbReference>
<dbReference type="PROSITE" id="PS50835">
    <property type="entry name" value="IG_LIKE"/>
    <property type="match status" value="3"/>
</dbReference>
<feature type="domain" description="Ig-like" evidence="17">
    <location>
        <begin position="2479"/>
        <end position="2580"/>
    </location>
</feature>
<feature type="compositionally biased region" description="Basic and acidic residues" evidence="12">
    <location>
        <begin position="2859"/>
        <end position="2869"/>
    </location>
</feature>
<gene>
    <name evidence="18" type="ORF">TRIADDRAFT_53907</name>
</gene>
<dbReference type="GeneID" id="6750880"/>
<evidence type="ECO:0000256" key="12">
    <source>
        <dbReference type="SAM" id="MobiDB-lite"/>
    </source>
</evidence>
<dbReference type="InterPro" id="IPR003599">
    <property type="entry name" value="Ig_sub"/>
</dbReference>
<feature type="disulfide bond" evidence="10">
    <location>
        <begin position="1166"/>
        <end position="1183"/>
    </location>
</feature>
<feature type="disulfide bond" evidence="11">
    <location>
        <begin position="349"/>
        <end position="359"/>
    </location>
</feature>
<feature type="disulfide bond" evidence="11">
    <location>
        <begin position="960"/>
        <end position="970"/>
    </location>
</feature>
<evidence type="ECO:0000256" key="5">
    <source>
        <dbReference type="ARBA" id="ARBA00022737"/>
    </source>
</evidence>
<dbReference type="PROSITE" id="PS00010">
    <property type="entry name" value="ASX_HYDROXYL"/>
    <property type="match status" value="3"/>
</dbReference>
<dbReference type="PANTHER" id="PTHR48071">
    <property type="entry name" value="SRCR DOMAIN-CONTAINING PROTEIN"/>
    <property type="match status" value="1"/>
</dbReference>
<feature type="disulfide bond" evidence="11">
    <location>
        <begin position="2042"/>
        <end position="2052"/>
    </location>
</feature>
<dbReference type="CTD" id="6750880"/>
<feature type="domain" description="EGF-like" evidence="15">
    <location>
        <begin position="2629"/>
        <end position="2665"/>
    </location>
</feature>
<feature type="domain" description="SRCR" evidence="16">
    <location>
        <begin position="1049"/>
        <end position="1152"/>
    </location>
</feature>
<feature type="domain" description="EGF-like" evidence="15">
    <location>
        <begin position="1630"/>
        <end position="1666"/>
    </location>
</feature>
<feature type="domain" description="SRCR" evidence="16">
    <location>
        <begin position="627"/>
        <end position="728"/>
    </location>
</feature>
<feature type="domain" description="SRCR" evidence="16">
    <location>
        <begin position="1252"/>
        <end position="1356"/>
    </location>
</feature>
<dbReference type="PROSITE" id="PS00420">
    <property type="entry name" value="SRCR_1"/>
    <property type="match status" value="3"/>
</dbReference>
<dbReference type="InterPro" id="IPR001190">
    <property type="entry name" value="SRCR"/>
</dbReference>
<evidence type="ECO:0000259" key="17">
    <source>
        <dbReference type="PROSITE" id="PS50835"/>
    </source>
</evidence>
<dbReference type="FunFam" id="2.10.25.10:FF:000066">
    <property type="entry name" value="FAT atypical cadherin 4"/>
    <property type="match status" value="1"/>
</dbReference>
<feature type="disulfide bond" evidence="11">
    <location>
        <begin position="2235"/>
        <end position="2245"/>
    </location>
</feature>